<evidence type="ECO:0000259" key="1">
    <source>
        <dbReference type="PROSITE" id="PS50994"/>
    </source>
</evidence>
<dbReference type="InterPro" id="IPR000477">
    <property type="entry name" value="RT_dom"/>
</dbReference>
<dbReference type="Gene3D" id="3.30.70.270">
    <property type="match status" value="1"/>
</dbReference>
<dbReference type="Gene3D" id="1.10.340.70">
    <property type="match status" value="1"/>
</dbReference>
<dbReference type="Pfam" id="PF17919">
    <property type="entry name" value="RT_RNaseH_2"/>
    <property type="match status" value="1"/>
</dbReference>
<dbReference type="PROSITE" id="PS50994">
    <property type="entry name" value="INTEGRASE"/>
    <property type="match status" value="1"/>
</dbReference>
<accession>A0A151SIQ9</accession>
<dbReference type="PANTHER" id="PTHR37984:SF15">
    <property type="entry name" value="INTEGRASE CATALYTIC DOMAIN-CONTAINING PROTEIN"/>
    <property type="match status" value="1"/>
</dbReference>
<name>A0A151SIQ9_CAJCA</name>
<evidence type="ECO:0000313" key="3">
    <source>
        <dbReference type="Proteomes" id="UP000075243"/>
    </source>
</evidence>
<dbReference type="AlphaFoldDB" id="A0A151SIQ9"/>
<dbReference type="FunFam" id="3.30.70.270:FF:000020">
    <property type="entry name" value="Transposon Tf2-6 polyprotein-like Protein"/>
    <property type="match status" value="1"/>
</dbReference>
<dbReference type="SUPFAM" id="SSF53098">
    <property type="entry name" value="Ribonuclease H-like"/>
    <property type="match status" value="1"/>
</dbReference>
<dbReference type="Proteomes" id="UP000075243">
    <property type="component" value="Chromosome 11"/>
</dbReference>
<protein>
    <submittedName>
        <fullName evidence="2">Transposon Ty3-I Gag-Pol polyprotein</fullName>
    </submittedName>
</protein>
<feature type="domain" description="Integrase catalytic" evidence="1">
    <location>
        <begin position="388"/>
        <end position="551"/>
    </location>
</feature>
<dbReference type="PANTHER" id="PTHR37984">
    <property type="entry name" value="PROTEIN CBG26694"/>
    <property type="match status" value="1"/>
</dbReference>
<reference evidence="2 3" key="1">
    <citation type="journal article" date="2012" name="Nat. Biotechnol.">
        <title>Draft genome sequence of pigeonpea (Cajanus cajan), an orphan legume crop of resource-poor farmers.</title>
        <authorList>
            <person name="Varshney R.K."/>
            <person name="Chen W."/>
            <person name="Li Y."/>
            <person name="Bharti A.K."/>
            <person name="Saxena R.K."/>
            <person name="Schlueter J.A."/>
            <person name="Donoghue M.T."/>
            <person name="Azam S."/>
            <person name="Fan G."/>
            <person name="Whaley A.M."/>
            <person name="Farmer A.D."/>
            <person name="Sheridan J."/>
            <person name="Iwata A."/>
            <person name="Tuteja R."/>
            <person name="Penmetsa R.V."/>
            <person name="Wu W."/>
            <person name="Upadhyaya H.D."/>
            <person name="Yang S.P."/>
            <person name="Shah T."/>
            <person name="Saxena K.B."/>
            <person name="Michael T."/>
            <person name="McCombie W.R."/>
            <person name="Yang B."/>
            <person name="Zhang G."/>
            <person name="Yang H."/>
            <person name="Wang J."/>
            <person name="Spillane C."/>
            <person name="Cook D.R."/>
            <person name="May G.D."/>
            <person name="Xu X."/>
            <person name="Jackson S.A."/>
        </authorList>
    </citation>
    <scope>NUCLEOTIDE SEQUENCE [LARGE SCALE GENOMIC DNA]</scope>
    <source>
        <strain evidence="3">cv. Asha</strain>
    </source>
</reference>
<dbReference type="InterPro" id="IPR043128">
    <property type="entry name" value="Rev_trsase/Diguanyl_cyclase"/>
</dbReference>
<dbReference type="CDD" id="cd01647">
    <property type="entry name" value="RT_LTR"/>
    <property type="match status" value="1"/>
</dbReference>
<dbReference type="InterPro" id="IPR041577">
    <property type="entry name" value="RT_RNaseH_2"/>
</dbReference>
<dbReference type="SUPFAM" id="SSF56672">
    <property type="entry name" value="DNA/RNA polymerases"/>
    <property type="match status" value="1"/>
</dbReference>
<dbReference type="Pfam" id="PF00078">
    <property type="entry name" value="RVT_1"/>
    <property type="match status" value="1"/>
</dbReference>
<sequence length="582" mass="66807">MILSFISVENEKLLNSIDVVRDFLEVFSDDVPGLPPKRELEFSIDLIPGVGPVSISPYRMAPVELSELKKQVEELLEKQMIRPSVSPWGAPVLLVKKKDGGVRLCVDYRQLNKLTIKNKYPLPRIDDLMDQLRGASVFSKIDLRSGYHQIRVKEEDIPKTAFRTRRFIEGFSKIVMPLTQLTRKDHPFIWTEECERSFQELKEKLTSSPVLILPDPNKSFEVYCDASHQGLGCVLMQDRQVVAYAFRQDMNLNVVIASDFISCGMTTITSDFLEMVKQKQVQDTGLNKVRELLGSEKAEGFEQDMDGVLSYKGRVCIPQDKELKKLILEEGHKSKLSVHPGMTKMYQDLKKMFWWNGMKREIAGYVASCIMFQKAKVEHKKPGALLQVMEVPEWKWDSITMDFVVGLPRSAKNCDSIWVIVHRLTKCAHFLLVNIKWSLEKLTQLYIKEIVRLHGVPSSIISDRDLRFTSRFWKNLHQALGTKLRLSSAYHPQTDGQSERTIQSLEDLLRACILDHLGSWEEMLPLVEFTYNNSFHASIGMAPFEALYGRKCQTPLCWFKEGESIMVGPDIILQTTEKVKQI</sequence>
<dbReference type="Pfam" id="PF17921">
    <property type="entry name" value="Integrase_H2C2"/>
    <property type="match status" value="1"/>
</dbReference>
<dbReference type="Gene3D" id="3.10.10.10">
    <property type="entry name" value="HIV Type 1 Reverse Transcriptase, subunit A, domain 1"/>
    <property type="match status" value="1"/>
</dbReference>
<gene>
    <name evidence="2" type="ORF">KK1_000864</name>
</gene>
<keyword evidence="3" id="KW-1185">Reference proteome</keyword>
<dbReference type="GO" id="GO:0003676">
    <property type="term" value="F:nucleic acid binding"/>
    <property type="evidence" value="ECO:0007669"/>
    <property type="project" value="InterPro"/>
</dbReference>
<dbReference type="InterPro" id="IPR050951">
    <property type="entry name" value="Retrovirus_Pol_polyprotein"/>
</dbReference>
<dbReference type="GO" id="GO:0003824">
    <property type="term" value="F:catalytic activity"/>
    <property type="evidence" value="ECO:0007669"/>
    <property type="project" value="UniProtKB-KW"/>
</dbReference>
<dbReference type="InterPro" id="IPR001584">
    <property type="entry name" value="Integrase_cat-core"/>
</dbReference>
<dbReference type="Gene3D" id="3.30.420.10">
    <property type="entry name" value="Ribonuclease H-like superfamily/Ribonuclease H"/>
    <property type="match status" value="1"/>
</dbReference>
<dbReference type="InterPro" id="IPR012337">
    <property type="entry name" value="RNaseH-like_sf"/>
</dbReference>
<dbReference type="GO" id="GO:0015074">
    <property type="term" value="P:DNA integration"/>
    <property type="evidence" value="ECO:0007669"/>
    <property type="project" value="InterPro"/>
</dbReference>
<dbReference type="InterPro" id="IPR043502">
    <property type="entry name" value="DNA/RNA_pol_sf"/>
</dbReference>
<proteinExistence type="predicted"/>
<evidence type="ECO:0000313" key="2">
    <source>
        <dbReference type="EMBL" id="KYP54669.1"/>
    </source>
</evidence>
<dbReference type="EMBL" id="CM003613">
    <property type="protein sequence ID" value="KYP54669.1"/>
    <property type="molecule type" value="Genomic_DNA"/>
</dbReference>
<dbReference type="Gramene" id="C.cajan_00841.t">
    <property type="protein sequence ID" value="C.cajan_00841.t"/>
    <property type="gene ID" value="C.cajan_00841"/>
</dbReference>
<dbReference type="InterPro" id="IPR036397">
    <property type="entry name" value="RNaseH_sf"/>
</dbReference>
<organism evidence="2 3">
    <name type="scientific">Cajanus cajan</name>
    <name type="common">Pigeon pea</name>
    <name type="synonym">Cajanus indicus</name>
    <dbReference type="NCBI Taxonomy" id="3821"/>
    <lineage>
        <taxon>Eukaryota</taxon>
        <taxon>Viridiplantae</taxon>
        <taxon>Streptophyta</taxon>
        <taxon>Embryophyta</taxon>
        <taxon>Tracheophyta</taxon>
        <taxon>Spermatophyta</taxon>
        <taxon>Magnoliopsida</taxon>
        <taxon>eudicotyledons</taxon>
        <taxon>Gunneridae</taxon>
        <taxon>Pentapetalae</taxon>
        <taxon>rosids</taxon>
        <taxon>fabids</taxon>
        <taxon>Fabales</taxon>
        <taxon>Fabaceae</taxon>
        <taxon>Papilionoideae</taxon>
        <taxon>50 kb inversion clade</taxon>
        <taxon>NPAAA clade</taxon>
        <taxon>indigoferoid/millettioid clade</taxon>
        <taxon>Phaseoleae</taxon>
        <taxon>Cajanus</taxon>
    </lineage>
</organism>
<dbReference type="InterPro" id="IPR041588">
    <property type="entry name" value="Integrase_H2C2"/>
</dbReference>